<dbReference type="OMA" id="PISWKGV"/>
<dbReference type="Proteomes" id="UP000190831">
    <property type="component" value="Chromosome C"/>
</dbReference>
<dbReference type="InterPro" id="IPR019151">
    <property type="entry name" value="Proteasome_assmbl_chaperone_2"/>
</dbReference>
<comment type="subunit">
    <text evidence="4">Component of the 20S proteasome chaperone.</text>
</comment>
<name>A0A1G4MA80_LACFM</name>
<dbReference type="STRING" id="4955.A0A1G4MA80"/>
<dbReference type="PANTHER" id="PTHR12970">
    <property type="entry name" value="PROTEASOME ASSEMBLY CHAPERONE 2"/>
    <property type="match status" value="1"/>
</dbReference>
<organism evidence="5 6">
    <name type="scientific">Lachancea fermentati</name>
    <name type="common">Zygosaccharomyces fermentati</name>
    <dbReference type="NCBI Taxonomy" id="4955"/>
    <lineage>
        <taxon>Eukaryota</taxon>
        <taxon>Fungi</taxon>
        <taxon>Dikarya</taxon>
        <taxon>Ascomycota</taxon>
        <taxon>Saccharomycotina</taxon>
        <taxon>Saccharomycetes</taxon>
        <taxon>Saccharomycetales</taxon>
        <taxon>Saccharomycetaceae</taxon>
        <taxon>Lachancea</taxon>
    </lineage>
</organism>
<protein>
    <recommendedName>
        <fullName evidence="1 4">Proteasome assembly chaperone 2</fullName>
    </recommendedName>
</protein>
<evidence type="ECO:0000256" key="2">
    <source>
        <dbReference type="ARBA" id="ARBA00023186"/>
    </source>
</evidence>
<proteinExistence type="inferred from homology"/>
<evidence type="ECO:0000256" key="3">
    <source>
        <dbReference type="ARBA" id="ARBA00025745"/>
    </source>
</evidence>
<reference evidence="5 6" key="1">
    <citation type="submission" date="2016-03" db="EMBL/GenBank/DDBJ databases">
        <authorList>
            <person name="Devillers H."/>
        </authorList>
    </citation>
    <scope>NUCLEOTIDE SEQUENCE [LARGE SCALE GENOMIC DNA]</scope>
    <source>
        <strain evidence="5">CBS 6772</strain>
    </source>
</reference>
<dbReference type="InterPro" id="IPR038389">
    <property type="entry name" value="PSMG2_sf"/>
</dbReference>
<gene>
    <name evidence="5" type="ORF">LAFE_0C12024G</name>
</gene>
<keyword evidence="2 4" id="KW-0143">Chaperone</keyword>
<dbReference type="GO" id="GO:0043248">
    <property type="term" value="P:proteasome assembly"/>
    <property type="evidence" value="ECO:0007669"/>
    <property type="project" value="TreeGrafter"/>
</dbReference>
<dbReference type="GO" id="GO:0005634">
    <property type="term" value="C:nucleus"/>
    <property type="evidence" value="ECO:0007669"/>
    <property type="project" value="TreeGrafter"/>
</dbReference>
<dbReference type="GO" id="GO:0005829">
    <property type="term" value="C:cytosol"/>
    <property type="evidence" value="ECO:0007669"/>
    <property type="project" value="TreeGrafter"/>
</dbReference>
<sequence>MSGLLIPLVSTGNVPQLSTDLILHSLSPDFQYVCELENLYLFPFVGPLDYVEGREPELYKANKYKKYTTPIELFYNEKLQLYVIQQRVPVFQGYENNFCKELLVPLVKKLGVEAVFVLDSIDALEETISNYSNRLNRFSLGICDLSKIDNIATEFQQTLQLEESEAHSVNKTLFDFTEDSFQLGISTDQFVFKLCYHLLHASPPLPNLKRIKYMNVFVQEGDNSEDAVFASKHLRRLVDNFPAVDNFVVPVSWKGVYGVRDVPSCFEEGLYI</sequence>
<dbReference type="EMBL" id="LT598485">
    <property type="protein sequence ID" value="SCW00789.1"/>
    <property type="molecule type" value="Genomic_DNA"/>
</dbReference>
<dbReference type="Gene3D" id="3.40.50.10900">
    <property type="entry name" value="PAC-like subunit"/>
    <property type="match status" value="1"/>
</dbReference>
<accession>A0A1G4MA80</accession>
<dbReference type="Pfam" id="PF09754">
    <property type="entry name" value="PAC2"/>
    <property type="match status" value="1"/>
</dbReference>
<evidence type="ECO:0000256" key="1">
    <source>
        <dbReference type="ARBA" id="ARBA00019186"/>
    </source>
</evidence>
<dbReference type="PIRSF" id="PIRSF010044">
    <property type="entry name" value="UCP010044"/>
    <property type="match status" value="1"/>
</dbReference>
<evidence type="ECO:0000313" key="5">
    <source>
        <dbReference type="EMBL" id="SCW00789.1"/>
    </source>
</evidence>
<comment type="function">
    <text evidence="4">Involved in 20S proteasome assembly.</text>
</comment>
<dbReference type="InterPro" id="IPR016562">
    <property type="entry name" value="Proteasome_assmbl_chp_2_euk"/>
</dbReference>
<dbReference type="PANTHER" id="PTHR12970:SF1">
    <property type="entry name" value="PROTEASOME ASSEMBLY CHAPERONE 2"/>
    <property type="match status" value="1"/>
</dbReference>
<comment type="similarity">
    <text evidence="3 4">Belongs to the PSMG2 family.</text>
</comment>
<dbReference type="OrthoDB" id="10260712at2759"/>
<evidence type="ECO:0000256" key="4">
    <source>
        <dbReference type="PIRNR" id="PIRNR010044"/>
    </source>
</evidence>
<dbReference type="AlphaFoldDB" id="A0A1G4MA80"/>
<evidence type="ECO:0000313" key="6">
    <source>
        <dbReference type="Proteomes" id="UP000190831"/>
    </source>
</evidence>
<keyword evidence="6" id="KW-1185">Reference proteome</keyword>